<accession>A0ACA9RAU7</accession>
<reference evidence="1" key="1">
    <citation type="submission" date="2021-06" db="EMBL/GenBank/DDBJ databases">
        <authorList>
            <person name="Kallberg Y."/>
            <person name="Tangrot J."/>
            <person name="Rosling A."/>
        </authorList>
    </citation>
    <scope>NUCLEOTIDE SEQUENCE</scope>
    <source>
        <strain evidence="1">28 12/20/2015</strain>
    </source>
</reference>
<proteinExistence type="predicted"/>
<dbReference type="Proteomes" id="UP000789366">
    <property type="component" value="Unassembled WGS sequence"/>
</dbReference>
<protein>
    <submittedName>
        <fullName evidence="1">15839_t:CDS:1</fullName>
    </submittedName>
</protein>
<feature type="non-terminal residue" evidence="1">
    <location>
        <position position="1"/>
    </location>
</feature>
<keyword evidence="2" id="KW-1185">Reference proteome</keyword>
<dbReference type="EMBL" id="CAJVPW010063851">
    <property type="protein sequence ID" value="CAG8785180.1"/>
    <property type="molecule type" value="Genomic_DNA"/>
</dbReference>
<gene>
    <name evidence="1" type="ORF">SPELUC_LOCUS16724</name>
</gene>
<evidence type="ECO:0000313" key="1">
    <source>
        <dbReference type="EMBL" id="CAG8785180.1"/>
    </source>
</evidence>
<comment type="caution">
    <text evidence="1">The sequence shown here is derived from an EMBL/GenBank/DDBJ whole genome shotgun (WGS) entry which is preliminary data.</text>
</comment>
<sequence>LKSYLTSNNQVSGRSATLRTYGMTRDPKSKGYMMVMTLADYGDLSAYLKKEFSAFTYIHKLEILYDIATGICQIHESGLVHRDLHSRNVMCQGIKNRSLGRGENHRFVIGDFGRAIPPRNVDNND</sequence>
<name>A0ACA9RAU7_9GLOM</name>
<evidence type="ECO:0000313" key="2">
    <source>
        <dbReference type="Proteomes" id="UP000789366"/>
    </source>
</evidence>
<organism evidence="1 2">
    <name type="scientific">Cetraspora pellucida</name>
    <dbReference type="NCBI Taxonomy" id="1433469"/>
    <lineage>
        <taxon>Eukaryota</taxon>
        <taxon>Fungi</taxon>
        <taxon>Fungi incertae sedis</taxon>
        <taxon>Mucoromycota</taxon>
        <taxon>Glomeromycotina</taxon>
        <taxon>Glomeromycetes</taxon>
        <taxon>Diversisporales</taxon>
        <taxon>Gigasporaceae</taxon>
        <taxon>Cetraspora</taxon>
    </lineage>
</organism>
<feature type="non-terminal residue" evidence="1">
    <location>
        <position position="125"/>
    </location>
</feature>